<dbReference type="eggNOG" id="ENOG502QX5N">
    <property type="taxonomic scope" value="Eukaryota"/>
</dbReference>
<evidence type="ECO:0000313" key="2">
    <source>
        <dbReference type="EMBL" id="EDO06891.1"/>
    </source>
</evidence>
<reference evidence="1" key="3">
    <citation type="journal article" date="2014" name="BMC Genomics">
        <title>The Babesia bovis gene and promoter model: an update from full-length EST analysis.</title>
        <authorList>
            <person name="Yamagishi J."/>
            <person name="Wakaguri H."/>
            <person name="Yokoyama N."/>
            <person name="Yamashita R."/>
            <person name="Suzuki Y."/>
            <person name="Xuan X."/>
            <person name="Igarashi I."/>
        </authorList>
    </citation>
    <scope>NUCLEOTIDE SEQUENCE</scope>
    <source>
        <strain evidence="1">Texas</strain>
    </source>
</reference>
<keyword evidence="3" id="KW-1185">Reference proteome</keyword>
<dbReference type="AlphaFoldDB" id="A7AQS2"/>
<dbReference type="GeneID" id="5478693"/>
<protein>
    <recommendedName>
        <fullName evidence="4">Mediator of RNA polymerase II transcription subunit 18</fullName>
    </recommendedName>
</protein>
<name>A7AQS2_BABBO</name>
<reference evidence="3" key="5">
    <citation type="journal article" date="2021" name="Int. J. Parasitol.">
        <title>Comparative analysis of gene expression between Babesia bovis blood stages and kinetes allowed by improved genome annotation.</title>
        <authorList>
            <person name="Ueti M.W."/>
            <person name="Johnson W.C."/>
            <person name="Kappmeyer L.S."/>
            <person name="Herndon D.R."/>
            <person name="Mousel M.R."/>
            <person name="Reif K.E."/>
            <person name="Taus N.S."/>
            <person name="Ifeonu O.O."/>
            <person name="Silva J.C."/>
            <person name="Suarez C.E."/>
            <person name="Brayton K.A."/>
        </authorList>
    </citation>
    <scope>NUCLEOTIDE SEQUENCE [LARGE SCALE GENOMIC DNA]</scope>
</reference>
<evidence type="ECO:0000313" key="3">
    <source>
        <dbReference type="Proteomes" id="UP000002173"/>
    </source>
</evidence>
<reference evidence="2" key="2">
    <citation type="submission" date="2007-08" db="EMBL/GenBank/DDBJ databases">
        <authorList>
            <person name="Nene V."/>
        </authorList>
    </citation>
    <scope>NUCLEOTIDE SEQUENCE</scope>
    <source>
        <strain evidence="2">T2Bo</strain>
    </source>
</reference>
<dbReference type="KEGG" id="bbo:BBOV_IV005300"/>
<reference evidence="2 3" key="1">
    <citation type="journal article" date="2007" name="PLoS Pathog.">
        <title>Genome sequence of Babesia bovis and comparative analysis of apicomplexan hemoprotozoa.</title>
        <authorList>
            <person name="Brayton K.A."/>
            <person name="Lau A.O.T."/>
            <person name="Herndon D.R."/>
            <person name="Hannick L."/>
            <person name="Kappmeyer L.S."/>
            <person name="Berens S.J."/>
            <person name="Bidwell S.L."/>
            <person name="Brown W.C."/>
            <person name="Crabtree J."/>
            <person name="Fadrosh D."/>
            <person name="Feldblum T."/>
            <person name="Forberger H.A."/>
            <person name="Haas B.J."/>
            <person name="Howell J.M."/>
            <person name="Khouri H."/>
            <person name="Koo H."/>
            <person name="Mann D.J."/>
            <person name="Norimine J."/>
            <person name="Paulsen I.T."/>
            <person name="Radune D."/>
            <person name="Ren Q."/>
            <person name="Smith R.K. Jr."/>
            <person name="Suarez C.E."/>
            <person name="White O."/>
            <person name="Wortman J.R."/>
            <person name="Knowles D.P. Jr."/>
            <person name="McElwain T.F."/>
            <person name="Nene V.M."/>
        </authorList>
    </citation>
    <scope>NUCLEOTIDE SEQUENCE [LARGE SCALE GENOMIC DNA]</scope>
    <source>
        <strain evidence="2">T2Bo</strain>
    </source>
</reference>
<dbReference type="EMBL" id="AAXT01000002">
    <property type="protein sequence ID" value="EDO06891.1"/>
    <property type="molecule type" value="Genomic_DNA"/>
</dbReference>
<dbReference type="RefSeq" id="XP_001610459.1">
    <property type="nucleotide sequence ID" value="XM_001610409.1"/>
</dbReference>
<gene>
    <name evidence="1 2" type="ORF">BBOV_IV005300</name>
</gene>
<sequence length="283" mass="32073">MPPVTFISYREDWRATVSDADAAKNDSGIDLDEFLKECQLRLSTDTAIATPKKQYEYVVRGIFKDPCVKFDPLQVMPSEGKSDRSAVLLHDPLFESDRYRQFINTLSNLMETQRLEVYERVIYTRKSVAQSHTAVNFTSKAATDDNTTLELLIHKPPSPLAGKCTLVELDRDRVVASAEDMIIRTVGGTVGIDIVSVLPMVNFEVKNRMFVCGHVFGSHYGTAMQAEIAVLRHYLDCNPQTPLSPNCFLVEIRFMGEGDIESCKARLREYTQLLYNYAEFSFE</sequence>
<reference evidence="3" key="4">
    <citation type="journal article" date="2020" name="Data Brief">
        <title>Transcriptome dataset of Babesia bovis life stages within vertebrate and invertebrate hosts.</title>
        <authorList>
            <person name="Ueti M.W."/>
            <person name="Johnson W.C."/>
            <person name="Kappmeyer L.S."/>
            <person name="Herndon D.R."/>
            <person name="Mousel M.R."/>
            <person name="Reif K.E."/>
            <person name="Taus N.S."/>
            <person name="Ifeonu O.O."/>
            <person name="Silva J.C."/>
            <person name="Suarez C.E."/>
            <person name="Brayton K.A."/>
        </authorList>
    </citation>
    <scope>NUCLEOTIDE SEQUENCE [LARGE SCALE GENOMIC DNA]</scope>
</reference>
<dbReference type="OMA" id="FHINYGS"/>
<dbReference type="EMBL" id="AK440377">
    <property type="protein sequence ID" value="BAN64171.1"/>
    <property type="molecule type" value="mRNA"/>
</dbReference>
<evidence type="ECO:0000313" key="1">
    <source>
        <dbReference type="EMBL" id="BAN64171.1"/>
    </source>
</evidence>
<evidence type="ECO:0008006" key="4">
    <source>
        <dbReference type="Google" id="ProtNLM"/>
    </source>
</evidence>
<accession>A7AQS2</accession>
<proteinExistence type="evidence at transcript level"/>
<dbReference type="VEuPathDB" id="PiroplasmaDB:BBOV_IV005300"/>
<dbReference type="Proteomes" id="UP000002173">
    <property type="component" value="Unassembled WGS sequence"/>
</dbReference>
<organism evidence="2 3">
    <name type="scientific">Babesia bovis</name>
    <dbReference type="NCBI Taxonomy" id="5865"/>
    <lineage>
        <taxon>Eukaryota</taxon>
        <taxon>Sar</taxon>
        <taxon>Alveolata</taxon>
        <taxon>Apicomplexa</taxon>
        <taxon>Aconoidasida</taxon>
        <taxon>Piroplasmida</taxon>
        <taxon>Babesiidae</taxon>
        <taxon>Babesia</taxon>
    </lineage>
</organism>